<evidence type="ECO:0000313" key="2">
    <source>
        <dbReference type="Proteomes" id="UP000050430"/>
    </source>
</evidence>
<evidence type="ECO:0008006" key="3">
    <source>
        <dbReference type="Google" id="ProtNLM"/>
    </source>
</evidence>
<sequence>MTTVTISRDFGSEGDSLARSVALDLGYHFVDKEIIADLLANYGFVEFDREYDSLMGFWEKFDAQRGKRRELMVDMLNKGIEAFAVHGNVVILGRSGFSVLSGYADVFHVRLQAPFQARVKKLMKEKNLTHVEAVTLCEEGDRVRSEFIHGYYGVDWDSAHPFDLIINTDKIESDLTLSYIVNAVKALETTSLKGKPTSKMLEVDPILARAVNEILHCKMDHSELRPELVMHL</sequence>
<dbReference type="SUPFAM" id="SSF52540">
    <property type="entry name" value="P-loop containing nucleoside triphosphate hydrolases"/>
    <property type="match status" value="1"/>
</dbReference>
<reference evidence="1 2" key="1">
    <citation type="submission" date="2015-07" db="EMBL/GenBank/DDBJ databases">
        <title>Genome sequence of Leptolinea tardivitalis DSM 16556.</title>
        <authorList>
            <person name="Hemp J."/>
            <person name="Ward L.M."/>
            <person name="Pace L.A."/>
            <person name="Fischer W.W."/>
        </authorList>
    </citation>
    <scope>NUCLEOTIDE SEQUENCE [LARGE SCALE GENOMIC DNA]</scope>
    <source>
        <strain evidence="1 2">YMTK-2</strain>
    </source>
</reference>
<dbReference type="OrthoDB" id="9781180at2"/>
<dbReference type="Pfam" id="PF13189">
    <property type="entry name" value="Cytidylate_kin2"/>
    <property type="match status" value="1"/>
</dbReference>
<dbReference type="Gene3D" id="3.40.50.300">
    <property type="entry name" value="P-loop containing nucleotide triphosphate hydrolases"/>
    <property type="match status" value="1"/>
</dbReference>
<name>A0A0P6WU06_9CHLR</name>
<gene>
    <name evidence="1" type="ORF">ADM99_13365</name>
</gene>
<dbReference type="InterPro" id="IPR027417">
    <property type="entry name" value="P-loop_NTPase"/>
</dbReference>
<dbReference type="STRING" id="229920.ADM99_13365"/>
<organism evidence="1 2">
    <name type="scientific">Leptolinea tardivitalis</name>
    <dbReference type="NCBI Taxonomy" id="229920"/>
    <lineage>
        <taxon>Bacteria</taxon>
        <taxon>Bacillati</taxon>
        <taxon>Chloroflexota</taxon>
        <taxon>Anaerolineae</taxon>
        <taxon>Anaerolineales</taxon>
        <taxon>Anaerolineaceae</taxon>
        <taxon>Leptolinea</taxon>
    </lineage>
</organism>
<keyword evidence="2" id="KW-1185">Reference proteome</keyword>
<dbReference type="RefSeq" id="WP_062422028.1">
    <property type="nucleotide sequence ID" value="NZ_BBYA01000010.1"/>
</dbReference>
<proteinExistence type="predicted"/>
<dbReference type="AlphaFoldDB" id="A0A0P6WU06"/>
<evidence type="ECO:0000313" key="1">
    <source>
        <dbReference type="EMBL" id="KPL70184.1"/>
    </source>
</evidence>
<protein>
    <recommendedName>
        <fullName evidence="3">Cytidylate kinase</fullName>
    </recommendedName>
</protein>
<dbReference type="EMBL" id="LGCK01000014">
    <property type="protein sequence ID" value="KPL70184.1"/>
    <property type="molecule type" value="Genomic_DNA"/>
</dbReference>
<accession>A0A0P6WU06</accession>
<comment type="caution">
    <text evidence="1">The sequence shown here is derived from an EMBL/GenBank/DDBJ whole genome shotgun (WGS) entry which is preliminary data.</text>
</comment>
<dbReference type="Proteomes" id="UP000050430">
    <property type="component" value="Unassembled WGS sequence"/>
</dbReference>